<feature type="region of interest" description="Disordered" evidence="1">
    <location>
        <begin position="463"/>
        <end position="516"/>
    </location>
</feature>
<evidence type="ECO:0000256" key="1">
    <source>
        <dbReference type="SAM" id="MobiDB-lite"/>
    </source>
</evidence>
<sequence length="516" mass="56510">MAEQGPPGLYKRKRQSPGPSPSDGGQHHQPKRQKPRHPTRPPPSFWDNLSEVPLTKSALHELDRRNRERARSVRRLSREPARGPVTRSAAAKPLPRPLPVDRERVRSFARQGGPDLSGLRGRSKAASECSMSSGPSSLGRRKRGSASASGSMASDAKTPGTKTTKSTGPYDRAFEQHLVDFGIYPDGYEYPDGRIPSEPGNLDEIARFLAEPRRSLSPTRCPNEHFRKFKRADTHAAKERQVTASVIPLIIGDVGDSKCVAGEIPFTNLDDLTDDSLVPGNPDLYYGARPEQLDRKVRAELEGCIVPSTQQDLPLAPNFFLAVKGPSGLPVVALRQACYDGALGARGIHALLSYGKPEPVYDNNAYTITCTYQAGTLKMYTSHPIRPIQGGRIEYVMTQVGGYALTGSYDGYRQGVAAYRNGRDWAKQKRNEAIEQTNKKFANSDAGVPPLDDNPALSFATVSDTSLGHDSRDTRTPRVSNASPSSSDPNTSADELTEDPGLQRKRHKPLERVLEE</sequence>
<dbReference type="AlphaFoldDB" id="A0AAE0IA90"/>
<feature type="compositionally biased region" description="Low complexity" evidence="1">
    <location>
        <begin position="145"/>
        <end position="169"/>
    </location>
</feature>
<feature type="region of interest" description="Disordered" evidence="1">
    <location>
        <begin position="1"/>
        <end position="171"/>
    </location>
</feature>
<feature type="compositionally biased region" description="Polar residues" evidence="1">
    <location>
        <begin position="477"/>
        <end position="494"/>
    </location>
</feature>
<comment type="caution">
    <text evidence="2">The sequence shown here is derived from an EMBL/GenBank/DDBJ whole genome shotgun (WGS) entry which is preliminary data.</text>
</comment>
<dbReference type="EMBL" id="JAUEPO010000005">
    <property type="protein sequence ID" value="KAK3321448.1"/>
    <property type="molecule type" value="Genomic_DNA"/>
</dbReference>
<accession>A0AAE0IA90</accession>
<protein>
    <submittedName>
        <fullName evidence="2">Uncharacterized protein</fullName>
    </submittedName>
</protein>
<feature type="region of interest" description="Disordered" evidence="1">
    <location>
        <begin position="439"/>
        <end position="458"/>
    </location>
</feature>
<proteinExistence type="predicted"/>
<gene>
    <name evidence="2" type="ORF">B0T19DRAFT_445206</name>
</gene>
<feature type="compositionally biased region" description="Basic residues" evidence="1">
    <location>
        <begin position="28"/>
        <end position="39"/>
    </location>
</feature>
<reference evidence="2" key="1">
    <citation type="journal article" date="2023" name="Mol. Phylogenet. Evol.">
        <title>Genome-scale phylogeny and comparative genomics of the fungal order Sordariales.</title>
        <authorList>
            <person name="Hensen N."/>
            <person name="Bonometti L."/>
            <person name="Westerberg I."/>
            <person name="Brannstrom I.O."/>
            <person name="Guillou S."/>
            <person name="Cros-Aarteil S."/>
            <person name="Calhoun S."/>
            <person name="Haridas S."/>
            <person name="Kuo A."/>
            <person name="Mondo S."/>
            <person name="Pangilinan J."/>
            <person name="Riley R."/>
            <person name="LaButti K."/>
            <person name="Andreopoulos B."/>
            <person name="Lipzen A."/>
            <person name="Chen C."/>
            <person name="Yan M."/>
            <person name="Daum C."/>
            <person name="Ng V."/>
            <person name="Clum A."/>
            <person name="Steindorff A."/>
            <person name="Ohm R.A."/>
            <person name="Martin F."/>
            <person name="Silar P."/>
            <person name="Natvig D.O."/>
            <person name="Lalanne C."/>
            <person name="Gautier V."/>
            <person name="Ament-Velasquez S.L."/>
            <person name="Kruys A."/>
            <person name="Hutchinson M.I."/>
            <person name="Powell A.J."/>
            <person name="Barry K."/>
            <person name="Miller A.N."/>
            <person name="Grigoriev I.V."/>
            <person name="Debuchy R."/>
            <person name="Gladieux P."/>
            <person name="Hiltunen Thoren M."/>
            <person name="Johannesson H."/>
        </authorList>
    </citation>
    <scope>NUCLEOTIDE SEQUENCE</scope>
    <source>
        <strain evidence="2">SMH4131-1</strain>
    </source>
</reference>
<organism evidence="2 3">
    <name type="scientific">Cercophora scortea</name>
    <dbReference type="NCBI Taxonomy" id="314031"/>
    <lineage>
        <taxon>Eukaryota</taxon>
        <taxon>Fungi</taxon>
        <taxon>Dikarya</taxon>
        <taxon>Ascomycota</taxon>
        <taxon>Pezizomycotina</taxon>
        <taxon>Sordariomycetes</taxon>
        <taxon>Sordariomycetidae</taxon>
        <taxon>Sordariales</taxon>
        <taxon>Lasiosphaeriaceae</taxon>
        <taxon>Cercophora</taxon>
    </lineage>
</organism>
<reference evidence="2" key="2">
    <citation type="submission" date="2023-06" db="EMBL/GenBank/DDBJ databases">
        <authorList>
            <consortium name="Lawrence Berkeley National Laboratory"/>
            <person name="Haridas S."/>
            <person name="Hensen N."/>
            <person name="Bonometti L."/>
            <person name="Westerberg I."/>
            <person name="Brannstrom I.O."/>
            <person name="Guillou S."/>
            <person name="Cros-Aarteil S."/>
            <person name="Calhoun S."/>
            <person name="Kuo A."/>
            <person name="Mondo S."/>
            <person name="Pangilinan J."/>
            <person name="Riley R."/>
            <person name="Labutti K."/>
            <person name="Andreopoulos B."/>
            <person name="Lipzen A."/>
            <person name="Chen C."/>
            <person name="Yanf M."/>
            <person name="Daum C."/>
            <person name="Ng V."/>
            <person name="Clum A."/>
            <person name="Steindorff A."/>
            <person name="Ohm R."/>
            <person name="Martin F."/>
            <person name="Silar P."/>
            <person name="Natvig D."/>
            <person name="Lalanne C."/>
            <person name="Gautier V."/>
            <person name="Ament-Velasquez S.L."/>
            <person name="Kruys A."/>
            <person name="Hutchinson M.I."/>
            <person name="Powell A.J."/>
            <person name="Barry K."/>
            <person name="Miller A.N."/>
            <person name="Grigoriev I.V."/>
            <person name="Debuchy R."/>
            <person name="Gladieux P."/>
            <person name="Thoren M.H."/>
            <person name="Johannesson H."/>
        </authorList>
    </citation>
    <scope>NUCLEOTIDE SEQUENCE</scope>
    <source>
        <strain evidence="2">SMH4131-1</strain>
    </source>
</reference>
<feature type="compositionally biased region" description="Basic and acidic residues" evidence="1">
    <location>
        <begin position="467"/>
        <end position="476"/>
    </location>
</feature>
<name>A0AAE0IA90_9PEZI</name>
<dbReference type="Proteomes" id="UP001286456">
    <property type="component" value="Unassembled WGS sequence"/>
</dbReference>
<evidence type="ECO:0000313" key="2">
    <source>
        <dbReference type="EMBL" id="KAK3321448.1"/>
    </source>
</evidence>
<evidence type="ECO:0000313" key="3">
    <source>
        <dbReference type="Proteomes" id="UP001286456"/>
    </source>
</evidence>
<keyword evidence="3" id="KW-1185">Reference proteome</keyword>
<feature type="compositionally biased region" description="Basic and acidic residues" evidence="1">
    <location>
        <begin position="58"/>
        <end position="81"/>
    </location>
</feature>